<dbReference type="Gene3D" id="3.40.50.11500">
    <property type="match status" value="1"/>
</dbReference>
<dbReference type="GO" id="GO:0030136">
    <property type="term" value="C:clathrin-coated vesicle"/>
    <property type="evidence" value="ECO:0007669"/>
    <property type="project" value="UniProtKB-SubCell"/>
</dbReference>
<dbReference type="GO" id="GO:0005829">
    <property type="term" value="C:cytosol"/>
    <property type="evidence" value="ECO:0007669"/>
    <property type="project" value="TreeGrafter"/>
</dbReference>
<dbReference type="GO" id="GO:0016607">
    <property type="term" value="C:nuclear speck"/>
    <property type="evidence" value="ECO:0007669"/>
    <property type="project" value="TreeGrafter"/>
</dbReference>
<dbReference type="FunFam" id="3.40.50.11500:FF:000001">
    <property type="entry name" value="Putative DENN domain-containing protein 1A"/>
    <property type="match status" value="1"/>
</dbReference>
<dbReference type="AlphaFoldDB" id="A0A8C7EB32"/>
<organism evidence="5 6">
    <name type="scientific">Nothoprocta perdicaria</name>
    <name type="common">Chilean tinamou</name>
    <name type="synonym">Crypturus perdicarius</name>
    <dbReference type="NCBI Taxonomy" id="30464"/>
    <lineage>
        <taxon>Eukaryota</taxon>
        <taxon>Metazoa</taxon>
        <taxon>Chordata</taxon>
        <taxon>Craniata</taxon>
        <taxon>Vertebrata</taxon>
        <taxon>Euteleostomi</taxon>
        <taxon>Archelosauria</taxon>
        <taxon>Archosauria</taxon>
        <taxon>Dinosauria</taxon>
        <taxon>Saurischia</taxon>
        <taxon>Theropoda</taxon>
        <taxon>Coelurosauria</taxon>
        <taxon>Aves</taxon>
        <taxon>Palaeognathae</taxon>
        <taxon>Tinamiformes</taxon>
        <taxon>Tinamidae</taxon>
        <taxon>Nothoprocta</taxon>
    </lineage>
</organism>
<name>A0A8C7EB32_NOTPE</name>
<dbReference type="Gene3D" id="3.30.450.200">
    <property type="match status" value="1"/>
</dbReference>
<dbReference type="GO" id="GO:0032456">
    <property type="term" value="P:endocytic recycling"/>
    <property type="evidence" value="ECO:0007669"/>
    <property type="project" value="TreeGrafter"/>
</dbReference>
<dbReference type="InterPro" id="IPR040032">
    <property type="entry name" value="DENND1A/B/C"/>
</dbReference>
<evidence type="ECO:0000313" key="6">
    <source>
        <dbReference type="Proteomes" id="UP000694420"/>
    </source>
</evidence>
<evidence type="ECO:0000256" key="1">
    <source>
        <dbReference type="ARBA" id="ARBA00004132"/>
    </source>
</evidence>
<evidence type="ECO:0000313" key="5">
    <source>
        <dbReference type="Ensembl" id="ENSNPEP00000007095.1"/>
    </source>
</evidence>
<dbReference type="GO" id="GO:1901981">
    <property type="term" value="F:phosphatidylinositol phosphate binding"/>
    <property type="evidence" value="ECO:0007669"/>
    <property type="project" value="TreeGrafter"/>
</dbReference>
<dbReference type="InterPro" id="IPR037516">
    <property type="entry name" value="Tripartite_DENN"/>
</dbReference>
<dbReference type="PROSITE" id="PS50211">
    <property type="entry name" value="DENN"/>
    <property type="match status" value="1"/>
</dbReference>
<reference evidence="5" key="2">
    <citation type="submission" date="2025-09" db="UniProtKB">
        <authorList>
            <consortium name="Ensembl"/>
        </authorList>
    </citation>
    <scope>IDENTIFICATION</scope>
</reference>
<protein>
    <submittedName>
        <fullName evidence="5">DENN domain containing 1B</fullName>
    </submittedName>
</protein>
<evidence type="ECO:0000256" key="2">
    <source>
        <dbReference type="ARBA" id="ARBA00022658"/>
    </source>
</evidence>
<dbReference type="InterPro" id="IPR001194">
    <property type="entry name" value="cDENN_dom"/>
</dbReference>
<dbReference type="Pfam" id="PF02141">
    <property type="entry name" value="DENN"/>
    <property type="match status" value="1"/>
</dbReference>
<dbReference type="InterPro" id="IPR043153">
    <property type="entry name" value="DENN_C"/>
</dbReference>
<accession>A0A8C7EB32</accession>
<dbReference type="SMART" id="SM00799">
    <property type="entry name" value="DENN"/>
    <property type="match status" value="1"/>
</dbReference>
<sequence>LQRRRLHNLSGENPERTFDLVLKVKCQTSENEGNALCSVVSFHRNREFWDGESVFTLLGQHFTFVLTDIESKQRFGFCRLTSGGKVCLCILSYLPWFEVYYKLLNTLADYLAKEQENDSNDLLKSLYSHPVPKANALVSLSVHSYFITPDITGLPTIPESRNLTEYFVAVDVNNMLQLYASMLHERRIIITSSKLSTLTACVHASAALLYPMYWQHIYIPVLPAHLLDYCCAPMPYLIGVHLSLIERVKNRSLEDVVLLNVDTNILETPFNDLNNLPSEVVSALKNKLKKQSTATGDGVAKAFLRAQAALFGSYRDALRYKPVSPFC</sequence>
<comment type="subcellular location">
    <subcellularLocation>
        <location evidence="1">Cytoplasmic vesicle</location>
        <location evidence="1">Clathrin-coated vesicle</location>
    </subcellularLocation>
</comment>
<evidence type="ECO:0000256" key="3">
    <source>
        <dbReference type="ARBA" id="ARBA00023329"/>
    </source>
</evidence>
<reference evidence="5" key="1">
    <citation type="submission" date="2025-08" db="UniProtKB">
        <authorList>
            <consortium name="Ensembl"/>
        </authorList>
    </citation>
    <scope>IDENTIFICATION</scope>
</reference>
<dbReference type="GO" id="GO:0005085">
    <property type="term" value="F:guanyl-nucleotide exchange factor activity"/>
    <property type="evidence" value="ECO:0007669"/>
    <property type="project" value="UniProtKB-KW"/>
</dbReference>
<dbReference type="GO" id="GO:0006897">
    <property type="term" value="P:endocytosis"/>
    <property type="evidence" value="ECO:0007669"/>
    <property type="project" value="TreeGrafter"/>
</dbReference>
<evidence type="ECO:0000259" key="4">
    <source>
        <dbReference type="PROSITE" id="PS50211"/>
    </source>
</evidence>
<dbReference type="PANTHER" id="PTHR13196:SF24">
    <property type="entry name" value="DENN DOMAIN-CONTAINING PROTEIN 1B"/>
    <property type="match status" value="1"/>
</dbReference>
<dbReference type="Proteomes" id="UP000694420">
    <property type="component" value="Unplaced"/>
</dbReference>
<dbReference type="FunFam" id="3.30.450.200:FF:000003">
    <property type="entry name" value="DENN domain containing 1A"/>
    <property type="match status" value="1"/>
</dbReference>
<dbReference type="PANTHER" id="PTHR13196">
    <property type="entry name" value="DENN DOMAIN-CONTAINING"/>
    <property type="match status" value="1"/>
</dbReference>
<proteinExistence type="predicted"/>
<keyword evidence="2" id="KW-0344">Guanine-nucleotide releasing factor</keyword>
<dbReference type="Ensembl" id="ENSNPET00000007266.1">
    <property type="protein sequence ID" value="ENSNPEP00000007095.1"/>
    <property type="gene ID" value="ENSNPEG00000005320.1"/>
</dbReference>
<keyword evidence="3" id="KW-0968">Cytoplasmic vesicle</keyword>
<keyword evidence="6" id="KW-1185">Reference proteome</keyword>
<feature type="domain" description="UDENN" evidence="4">
    <location>
        <begin position="1"/>
        <end position="327"/>
    </location>
</feature>